<dbReference type="Proteomes" id="UP000182427">
    <property type="component" value="Chromosome I"/>
</dbReference>
<keyword evidence="3" id="KW-1185">Reference proteome</keyword>
<evidence type="ECO:0000313" key="2">
    <source>
        <dbReference type="EMBL" id="SDF84531.1"/>
    </source>
</evidence>
<feature type="region of interest" description="Disordered" evidence="1">
    <location>
        <begin position="43"/>
        <end position="68"/>
    </location>
</feature>
<dbReference type="OrthoDB" id="122797at2"/>
<reference evidence="3" key="1">
    <citation type="submission" date="2016-10" db="EMBL/GenBank/DDBJ databases">
        <authorList>
            <person name="Varghese N."/>
            <person name="Submissions S."/>
        </authorList>
    </citation>
    <scope>NUCLEOTIDE SEQUENCE [LARGE SCALE GENOMIC DNA]</scope>
    <source>
        <strain evidence="3">GAS232</strain>
    </source>
</reference>
<sequence>MSTNKHYFVEKNEGGKFAVRAQGSHHASSLHATQEEAIAEAKRLNPADHPNVERVRNVGAGPDKWRAA</sequence>
<name>A0A1G7PE71_9BACT</name>
<organism evidence="2 3">
    <name type="scientific">Terriglobus roseus</name>
    <dbReference type="NCBI Taxonomy" id="392734"/>
    <lineage>
        <taxon>Bacteria</taxon>
        <taxon>Pseudomonadati</taxon>
        <taxon>Acidobacteriota</taxon>
        <taxon>Terriglobia</taxon>
        <taxon>Terriglobales</taxon>
        <taxon>Acidobacteriaceae</taxon>
        <taxon>Terriglobus</taxon>
    </lineage>
</organism>
<feature type="compositionally biased region" description="Basic and acidic residues" evidence="1">
    <location>
        <begin position="43"/>
        <end position="56"/>
    </location>
</feature>
<proteinExistence type="predicted"/>
<evidence type="ECO:0008006" key="4">
    <source>
        <dbReference type="Google" id="ProtNLM"/>
    </source>
</evidence>
<dbReference type="Pfam" id="PF09954">
    <property type="entry name" value="DUF2188"/>
    <property type="match status" value="1"/>
</dbReference>
<dbReference type="RefSeq" id="WP_083346263.1">
    <property type="nucleotide sequence ID" value="NZ_LT629690.1"/>
</dbReference>
<evidence type="ECO:0000256" key="1">
    <source>
        <dbReference type="SAM" id="MobiDB-lite"/>
    </source>
</evidence>
<dbReference type="AlphaFoldDB" id="A0A1G7PE71"/>
<evidence type="ECO:0000313" key="3">
    <source>
        <dbReference type="Proteomes" id="UP000182427"/>
    </source>
</evidence>
<accession>A0A1G7PE71</accession>
<dbReference type="InterPro" id="IPR018691">
    <property type="entry name" value="DUF2188"/>
</dbReference>
<protein>
    <recommendedName>
        <fullName evidence="4">DUF2188 domain-containing protein</fullName>
    </recommendedName>
</protein>
<gene>
    <name evidence="2" type="ORF">SAMN05444167_3476</name>
</gene>
<dbReference type="EMBL" id="LT629690">
    <property type="protein sequence ID" value="SDF84531.1"/>
    <property type="molecule type" value="Genomic_DNA"/>
</dbReference>